<accession>A0AAD7TJU6</accession>
<feature type="compositionally biased region" description="Low complexity" evidence="2">
    <location>
        <begin position="234"/>
        <end position="253"/>
    </location>
</feature>
<protein>
    <submittedName>
        <fullName evidence="3">Uncharacterized protein</fullName>
    </submittedName>
</protein>
<reference evidence="3" key="1">
    <citation type="submission" date="2022-11" db="EMBL/GenBank/DDBJ databases">
        <title>Genome Sequence of Cubamyces cubensis.</title>
        <authorList>
            <person name="Buettner E."/>
        </authorList>
    </citation>
    <scope>NUCLEOTIDE SEQUENCE</scope>
    <source>
        <strain evidence="3">MPL-01</strain>
    </source>
</reference>
<comment type="similarity">
    <text evidence="1">Belongs to the FAM72 family.</text>
</comment>
<feature type="region of interest" description="Disordered" evidence="2">
    <location>
        <begin position="505"/>
        <end position="538"/>
    </location>
</feature>
<comment type="caution">
    <text evidence="3">The sequence shown here is derived from an EMBL/GenBank/DDBJ whole genome shotgun (WGS) entry which is preliminary data.</text>
</comment>
<dbReference type="AlphaFoldDB" id="A0AAD7TJU6"/>
<organism evidence="3 4">
    <name type="scientific">Trametes cubensis</name>
    <dbReference type="NCBI Taxonomy" id="1111947"/>
    <lineage>
        <taxon>Eukaryota</taxon>
        <taxon>Fungi</taxon>
        <taxon>Dikarya</taxon>
        <taxon>Basidiomycota</taxon>
        <taxon>Agaricomycotina</taxon>
        <taxon>Agaricomycetes</taxon>
        <taxon>Polyporales</taxon>
        <taxon>Polyporaceae</taxon>
        <taxon>Trametes</taxon>
    </lineage>
</organism>
<feature type="region of interest" description="Disordered" evidence="2">
    <location>
        <begin position="1"/>
        <end position="44"/>
    </location>
</feature>
<evidence type="ECO:0000313" key="3">
    <source>
        <dbReference type="EMBL" id="KAJ8457064.1"/>
    </source>
</evidence>
<dbReference type="EMBL" id="JAPEVG010000601">
    <property type="protein sequence ID" value="KAJ8457064.1"/>
    <property type="molecule type" value="Genomic_DNA"/>
</dbReference>
<dbReference type="PANTHER" id="PTHR31841">
    <property type="entry name" value="PROTEIN FAM72A-RELATED"/>
    <property type="match status" value="1"/>
</dbReference>
<feature type="region of interest" description="Disordered" evidence="2">
    <location>
        <begin position="234"/>
        <end position="271"/>
    </location>
</feature>
<dbReference type="InterPro" id="IPR026768">
    <property type="entry name" value="YPEH2ZP"/>
</dbReference>
<feature type="compositionally biased region" description="Polar residues" evidence="2">
    <location>
        <begin position="456"/>
        <end position="469"/>
    </location>
</feature>
<evidence type="ECO:0000256" key="2">
    <source>
        <dbReference type="SAM" id="MobiDB-lite"/>
    </source>
</evidence>
<sequence>MPARTRPSSPDLAHSLRFHPRPPPHSLSSAHVRRDSYDDRTHPDNPLYALAMPAHLVRIDTSAASAAAPSPSAPADQLVSHSAWSPASQRVYPDPSSIPPHWQVHPAHAAQFRDGRQVVPPGSALQGNNQIPWSRAYPVSGGYVRIVPGQPFVAPPPPPIPHKVWILDCKTCGTFLTNRGMKAVLLLRPNVPLYSTDALPINCSAFSPLPEQPSSTSSHAPSLSVSSTGSSSSYVSAGASSTRSSISGPSSGYQPGDPVPPSATSPERPPSRTWYMIVSPCQRCTSSITANNRSTNGHRFVFYSSEITACERHYVPGERGVSPVPPAASTTSASVTVSAGNMHMGTRTGTPPRHPAAQQQVYPPSTLPSPTVSTPASMPPLSSPPIPAGRRTSVDYLPTSAPDAPSAVLASPISPTPGNLSPSALAARSRTTSTAVQAQLAASHPMAQMVPPVPPNSHTASPHALSTPTFAEPSVHGSPSAGVSLSPTRARAASTSAALTYSHPLSFQPYAGPTRPQQASPRTTGQPPLTSPPPAAAPTVAAAAAIEPLKAGELLYWHHLTRSGEIPAVEEDPRARMGAAAQAEKARAQAELESRAGRRRVAVRGVVAGR</sequence>
<gene>
    <name evidence="3" type="ORF">ONZ51_g11754</name>
</gene>
<evidence type="ECO:0000313" key="4">
    <source>
        <dbReference type="Proteomes" id="UP001215151"/>
    </source>
</evidence>
<name>A0AAD7TJU6_9APHY</name>
<dbReference type="PANTHER" id="PTHR31841:SF1">
    <property type="entry name" value="PROTEIN FAM72A-RELATED"/>
    <property type="match status" value="1"/>
</dbReference>
<feature type="region of interest" description="Disordered" evidence="2">
    <location>
        <begin position="343"/>
        <end position="489"/>
    </location>
</feature>
<feature type="compositionally biased region" description="Basic and acidic residues" evidence="2">
    <location>
        <begin position="32"/>
        <end position="43"/>
    </location>
</feature>
<dbReference type="GO" id="GO:0005829">
    <property type="term" value="C:cytosol"/>
    <property type="evidence" value="ECO:0007669"/>
    <property type="project" value="TreeGrafter"/>
</dbReference>
<feature type="compositionally biased region" description="Low complexity" evidence="2">
    <location>
        <begin position="420"/>
        <end position="435"/>
    </location>
</feature>
<dbReference type="Pfam" id="PF14976">
    <property type="entry name" value="YPEH2ZP"/>
    <property type="match status" value="1"/>
</dbReference>
<feature type="compositionally biased region" description="Pro residues" evidence="2">
    <location>
        <begin position="377"/>
        <end position="387"/>
    </location>
</feature>
<proteinExistence type="inferred from homology"/>
<keyword evidence="4" id="KW-1185">Reference proteome</keyword>
<evidence type="ECO:0000256" key="1">
    <source>
        <dbReference type="ARBA" id="ARBA00006888"/>
    </source>
</evidence>
<dbReference type="Proteomes" id="UP001215151">
    <property type="component" value="Unassembled WGS sequence"/>
</dbReference>